<accession>A0A3B1C9H8</accession>
<dbReference type="PANTHER" id="PTHR48111">
    <property type="entry name" value="REGULATOR OF RPOS"/>
    <property type="match status" value="1"/>
</dbReference>
<gene>
    <name evidence="7" type="ORF">MNBD_NITROSPINAE01-162</name>
</gene>
<evidence type="ECO:0000259" key="6">
    <source>
        <dbReference type="PROSITE" id="PS50110"/>
    </source>
</evidence>
<dbReference type="EMBL" id="UOGC01000091">
    <property type="protein sequence ID" value="VAX19510.1"/>
    <property type="molecule type" value="Genomic_DNA"/>
</dbReference>
<evidence type="ECO:0000256" key="1">
    <source>
        <dbReference type="ARBA" id="ARBA00022553"/>
    </source>
</evidence>
<evidence type="ECO:0000256" key="4">
    <source>
        <dbReference type="ARBA" id="ARBA00023125"/>
    </source>
</evidence>
<dbReference type="InterPro" id="IPR001789">
    <property type="entry name" value="Sig_transdc_resp-reg_receiver"/>
</dbReference>
<reference evidence="7" key="1">
    <citation type="submission" date="2018-06" db="EMBL/GenBank/DDBJ databases">
        <authorList>
            <person name="Zhirakovskaya E."/>
        </authorList>
    </citation>
    <scope>NUCLEOTIDE SEQUENCE</scope>
</reference>
<evidence type="ECO:0000256" key="5">
    <source>
        <dbReference type="ARBA" id="ARBA00023163"/>
    </source>
</evidence>
<dbReference type="InterPro" id="IPR011006">
    <property type="entry name" value="CheY-like_superfamily"/>
</dbReference>
<dbReference type="InterPro" id="IPR003661">
    <property type="entry name" value="HisK_dim/P_dom"/>
</dbReference>
<keyword evidence="2" id="KW-0902">Two-component regulatory system</keyword>
<evidence type="ECO:0000313" key="7">
    <source>
        <dbReference type="EMBL" id="VAX19510.1"/>
    </source>
</evidence>
<dbReference type="AlphaFoldDB" id="A0A3B1C9H8"/>
<dbReference type="GO" id="GO:0005829">
    <property type="term" value="C:cytosol"/>
    <property type="evidence" value="ECO:0007669"/>
    <property type="project" value="TreeGrafter"/>
</dbReference>
<dbReference type="PANTHER" id="PTHR48111:SF1">
    <property type="entry name" value="TWO-COMPONENT RESPONSE REGULATOR ORR33"/>
    <property type="match status" value="1"/>
</dbReference>
<name>A0A3B1C9H8_9ZZZZ</name>
<dbReference type="Gene3D" id="3.40.50.2300">
    <property type="match status" value="1"/>
</dbReference>
<dbReference type="GO" id="GO:0006355">
    <property type="term" value="P:regulation of DNA-templated transcription"/>
    <property type="evidence" value="ECO:0007669"/>
    <property type="project" value="TreeGrafter"/>
</dbReference>
<keyword evidence="5" id="KW-0804">Transcription</keyword>
<proteinExistence type="predicted"/>
<keyword evidence="3" id="KW-0805">Transcription regulation</keyword>
<dbReference type="Gene3D" id="1.10.287.130">
    <property type="match status" value="1"/>
</dbReference>
<organism evidence="7">
    <name type="scientific">hydrothermal vent metagenome</name>
    <dbReference type="NCBI Taxonomy" id="652676"/>
    <lineage>
        <taxon>unclassified sequences</taxon>
        <taxon>metagenomes</taxon>
        <taxon>ecological metagenomes</taxon>
    </lineage>
</organism>
<dbReference type="Pfam" id="PF00072">
    <property type="entry name" value="Response_reg"/>
    <property type="match status" value="1"/>
</dbReference>
<dbReference type="SUPFAM" id="SSF52172">
    <property type="entry name" value="CheY-like"/>
    <property type="match status" value="1"/>
</dbReference>
<dbReference type="InterPro" id="IPR039420">
    <property type="entry name" value="WalR-like"/>
</dbReference>
<dbReference type="SMART" id="SM00448">
    <property type="entry name" value="REC"/>
    <property type="match status" value="1"/>
</dbReference>
<keyword evidence="1" id="KW-0597">Phosphoprotein</keyword>
<dbReference type="GO" id="GO:0032993">
    <property type="term" value="C:protein-DNA complex"/>
    <property type="evidence" value="ECO:0007669"/>
    <property type="project" value="TreeGrafter"/>
</dbReference>
<dbReference type="SMART" id="SM00388">
    <property type="entry name" value="HisKA"/>
    <property type="match status" value="1"/>
</dbReference>
<feature type="domain" description="Response regulatory" evidence="6">
    <location>
        <begin position="3"/>
        <end position="120"/>
    </location>
</feature>
<evidence type="ECO:0000256" key="2">
    <source>
        <dbReference type="ARBA" id="ARBA00023012"/>
    </source>
</evidence>
<dbReference type="FunFam" id="3.40.50.2300:FF:000001">
    <property type="entry name" value="DNA-binding response regulator PhoB"/>
    <property type="match status" value="1"/>
</dbReference>
<sequence>MSKILVVDDDPNIALLIQMTLTKLGSYEVETVNNGEDALTIINDSPPDIILLDIMMPGIDGFEVCKRIKENEKTKFIPVIMITAKRELDDKLYGMEIGASDYITKPFNPEELVTRVKVHLRIKSLEKEVSASRELETALKMSVTLQHEINNPLTGIIGNAEFLQEWDTATPDEINQAVVDILNLSCRIKELVHQLSRVSRIVSTTYVEGREMLDVAKSIHEKKPTSKL</sequence>
<dbReference type="Pfam" id="PF00512">
    <property type="entry name" value="HisKA"/>
    <property type="match status" value="1"/>
</dbReference>
<dbReference type="CDD" id="cd00082">
    <property type="entry name" value="HisKA"/>
    <property type="match status" value="1"/>
</dbReference>
<dbReference type="GO" id="GO:0000976">
    <property type="term" value="F:transcription cis-regulatory region binding"/>
    <property type="evidence" value="ECO:0007669"/>
    <property type="project" value="TreeGrafter"/>
</dbReference>
<dbReference type="SUPFAM" id="SSF47384">
    <property type="entry name" value="Homodimeric domain of signal transducing histidine kinase"/>
    <property type="match status" value="1"/>
</dbReference>
<evidence type="ECO:0000256" key="3">
    <source>
        <dbReference type="ARBA" id="ARBA00023015"/>
    </source>
</evidence>
<dbReference type="GO" id="GO:0000156">
    <property type="term" value="F:phosphorelay response regulator activity"/>
    <property type="evidence" value="ECO:0007669"/>
    <property type="project" value="TreeGrafter"/>
</dbReference>
<protein>
    <recommendedName>
        <fullName evidence="6">Response regulatory domain-containing protein</fullName>
    </recommendedName>
</protein>
<dbReference type="GO" id="GO:0000155">
    <property type="term" value="F:phosphorelay sensor kinase activity"/>
    <property type="evidence" value="ECO:0007669"/>
    <property type="project" value="InterPro"/>
</dbReference>
<keyword evidence="4" id="KW-0238">DNA-binding</keyword>
<dbReference type="PROSITE" id="PS50110">
    <property type="entry name" value="RESPONSE_REGULATORY"/>
    <property type="match status" value="1"/>
</dbReference>
<dbReference type="InterPro" id="IPR036097">
    <property type="entry name" value="HisK_dim/P_sf"/>
</dbReference>